<evidence type="ECO:0000313" key="2">
    <source>
        <dbReference type="Proteomes" id="UP000198869"/>
    </source>
</evidence>
<name>A0A1G8FQH8_9FLAO</name>
<keyword evidence="2" id="KW-1185">Reference proteome</keyword>
<accession>A0A1G8FQH8</accession>
<gene>
    <name evidence="1" type="ORF">SAMN05421846_102237</name>
</gene>
<reference evidence="2" key="1">
    <citation type="submission" date="2016-10" db="EMBL/GenBank/DDBJ databases">
        <authorList>
            <person name="Varghese N."/>
            <person name="Submissions S."/>
        </authorList>
    </citation>
    <scope>NUCLEOTIDE SEQUENCE [LARGE SCALE GENOMIC DNA]</scope>
    <source>
        <strain evidence="2">DSM 17071</strain>
    </source>
</reference>
<sequence>MFIWFFLEKVNLITLYIFRPKYSGKHCYGKTPMQTFLDSKPMAKEKLLETLAEEQKILTFGSKGNIG</sequence>
<dbReference type="EMBL" id="FNDW01000002">
    <property type="protein sequence ID" value="SDH84423.1"/>
    <property type="molecule type" value="Genomic_DNA"/>
</dbReference>
<dbReference type="AlphaFoldDB" id="A0A1G8FQH8"/>
<dbReference type="Proteomes" id="UP000198869">
    <property type="component" value="Unassembled WGS sequence"/>
</dbReference>
<dbReference type="STRING" id="311334.SAMN05421846_102237"/>
<protein>
    <submittedName>
        <fullName evidence="1">Uncharacterized protein</fullName>
    </submittedName>
</protein>
<evidence type="ECO:0000313" key="1">
    <source>
        <dbReference type="EMBL" id="SDH84423.1"/>
    </source>
</evidence>
<proteinExistence type="predicted"/>
<organism evidence="1 2">
    <name type="scientific">Chryseobacterium taeanense</name>
    <dbReference type="NCBI Taxonomy" id="311334"/>
    <lineage>
        <taxon>Bacteria</taxon>
        <taxon>Pseudomonadati</taxon>
        <taxon>Bacteroidota</taxon>
        <taxon>Flavobacteriia</taxon>
        <taxon>Flavobacteriales</taxon>
        <taxon>Weeksellaceae</taxon>
        <taxon>Chryseobacterium group</taxon>
        <taxon>Chryseobacterium</taxon>
    </lineage>
</organism>